<dbReference type="SUPFAM" id="SSF55073">
    <property type="entry name" value="Nucleotide cyclase"/>
    <property type="match status" value="1"/>
</dbReference>
<dbReference type="PANTHER" id="PTHR45138">
    <property type="entry name" value="REGULATORY COMPONENTS OF SENSORY TRANSDUCTION SYSTEM"/>
    <property type="match status" value="1"/>
</dbReference>
<evidence type="ECO:0000259" key="3">
    <source>
        <dbReference type="PROSITE" id="PS50887"/>
    </source>
</evidence>
<organism evidence="4 5">
    <name type="scientific">Vibrio gallaecicus</name>
    <dbReference type="NCBI Taxonomy" id="552386"/>
    <lineage>
        <taxon>Bacteria</taxon>
        <taxon>Pseudomonadati</taxon>
        <taxon>Pseudomonadota</taxon>
        <taxon>Gammaproteobacteria</taxon>
        <taxon>Vibrionales</taxon>
        <taxon>Vibrionaceae</taxon>
        <taxon>Vibrio</taxon>
    </lineage>
</organism>
<dbReference type="InterPro" id="IPR043128">
    <property type="entry name" value="Rev_trsase/Diguanyl_cyclase"/>
</dbReference>
<sequence>MVDMQREEWLSTLLSELPDRHLLIDKNGLIIESFGHIPLSTALSDNPTINTLLPPSLAEQLMQHALHALASGELKQFRYSISPCQQLQLSIEELESLSNTEERWFESTLKPLTRTNNAPYILWQEKDITEAYLHEAELKRLSETDELTGILNRRAFLLALENEMKQSQKQNVACLMIDIDHFKEINDRVGHLSGDEVITQVAHICQQSIRSNDYIGRLGGEEFGIVLPNTSAIEAYSTAEAIRTSIESTPCTVDGHTIYPTVSIGLAELNPTVTSVRELLVQADKAMYYSKQTGRNQVTIYYDNLPTIKIDSPLNANILQAS</sequence>
<evidence type="ECO:0000256" key="2">
    <source>
        <dbReference type="ARBA" id="ARBA00034247"/>
    </source>
</evidence>
<dbReference type="EMBL" id="JBFRUW010000004">
    <property type="protein sequence ID" value="MFA0567175.1"/>
    <property type="molecule type" value="Genomic_DNA"/>
</dbReference>
<dbReference type="Gene3D" id="3.30.70.270">
    <property type="match status" value="1"/>
</dbReference>
<dbReference type="RefSeq" id="WP_372264771.1">
    <property type="nucleotide sequence ID" value="NZ_JBFRUW010000004.1"/>
</dbReference>
<dbReference type="InterPro" id="IPR029787">
    <property type="entry name" value="Nucleotide_cyclase"/>
</dbReference>
<evidence type="ECO:0000313" key="5">
    <source>
        <dbReference type="Proteomes" id="UP001570417"/>
    </source>
</evidence>
<proteinExistence type="predicted"/>
<dbReference type="PANTHER" id="PTHR45138:SF9">
    <property type="entry name" value="DIGUANYLATE CYCLASE DGCM-RELATED"/>
    <property type="match status" value="1"/>
</dbReference>
<reference evidence="4 5" key="1">
    <citation type="journal article" date="2024" name="ISME J.">
        <title>Tailless and filamentous prophages are predominant in marine Vibrio.</title>
        <authorList>
            <person name="Steensen K."/>
            <person name="Seneca J."/>
            <person name="Bartlau N."/>
            <person name="Yu X.A."/>
            <person name="Hussain F.A."/>
            <person name="Polz M.F."/>
        </authorList>
    </citation>
    <scope>NUCLEOTIDE SEQUENCE [LARGE SCALE GENOMIC DNA]</scope>
    <source>
        <strain evidence="4 5">10N.222.51.A1</strain>
    </source>
</reference>
<dbReference type="NCBIfam" id="TIGR00254">
    <property type="entry name" value="GGDEF"/>
    <property type="match status" value="1"/>
</dbReference>
<dbReference type="SMART" id="SM00267">
    <property type="entry name" value="GGDEF"/>
    <property type="match status" value="1"/>
</dbReference>
<comment type="caution">
    <text evidence="4">The sequence shown here is derived from an EMBL/GenBank/DDBJ whole genome shotgun (WGS) entry which is preliminary data.</text>
</comment>
<keyword evidence="5" id="KW-1185">Reference proteome</keyword>
<dbReference type="Pfam" id="PF00990">
    <property type="entry name" value="GGDEF"/>
    <property type="match status" value="1"/>
</dbReference>
<dbReference type="InterPro" id="IPR050469">
    <property type="entry name" value="Diguanylate_Cyclase"/>
</dbReference>
<dbReference type="Proteomes" id="UP001570417">
    <property type="component" value="Unassembled WGS sequence"/>
</dbReference>
<dbReference type="CDD" id="cd01949">
    <property type="entry name" value="GGDEF"/>
    <property type="match status" value="1"/>
</dbReference>
<gene>
    <name evidence="4" type="ORF">AB4566_02660</name>
</gene>
<dbReference type="InterPro" id="IPR000160">
    <property type="entry name" value="GGDEF_dom"/>
</dbReference>
<name>A0ABV4N713_9VIBR</name>
<dbReference type="EC" id="2.7.7.65" evidence="1"/>
<comment type="catalytic activity">
    <reaction evidence="2">
        <text>2 GTP = 3',3'-c-di-GMP + 2 diphosphate</text>
        <dbReference type="Rhea" id="RHEA:24898"/>
        <dbReference type="ChEBI" id="CHEBI:33019"/>
        <dbReference type="ChEBI" id="CHEBI:37565"/>
        <dbReference type="ChEBI" id="CHEBI:58805"/>
        <dbReference type="EC" id="2.7.7.65"/>
    </reaction>
</comment>
<evidence type="ECO:0000256" key="1">
    <source>
        <dbReference type="ARBA" id="ARBA00012528"/>
    </source>
</evidence>
<evidence type="ECO:0000313" key="4">
    <source>
        <dbReference type="EMBL" id="MFA0567175.1"/>
    </source>
</evidence>
<protein>
    <recommendedName>
        <fullName evidence="1">diguanylate cyclase</fullName>
        <ecNumber evidence="1">2.7.7.65</ecNumber>
    </recommendedName>
</protein>
<feature type="domain" description="GGDEF" evidence="3">
    <location>
        <begin position="170"/>
        <end position="303"/>
    </location>
</feature>
<accession>A0ABV4N713</accession>
<dbReference type="PROSITE" id="PS50887">
    <property type="entry name" value="GGDEF"/>
    <property type="match status" value="1"/>
</dbReference>